<feature type="compositionally biased region" description="Basic residues" evidence="2">
    <location>
        <begin position="136"/>
        <end position="145"/>
    </location>
</feature>
<proteinExistence type="predicted"/>
<dbReference type="Proteomes" id="UP001059893">
    <property type="component" value="Unassembled WGS sequence"/>
</dbReference>
<gene>
    <name evidence="3" type="ORF">MCOR33_002355</name>
</gene>
<evidence type="ECO:0000256" key="1">
    <source>
        <dbReference type="SAM" id="Coils"/>
    </source>
</evidence>
<protein>
    <submittedName>
        <fullName evidence="3">Uncharacterized protein</fullName>
    </submittedName>
</protein>
<name>A0ABQ8NUH1_PYRGI</name>
<reference evidence="3" key="1">
    <citation type="submission" date="2021-01" db="EMBL/GenBank/DDBJ databases">
        <title>Deciphering the adaptive evolutionary patterns associated with biogeogrpahic diversity in the finger millet blast pathogen Magnaporthe oryzae in Eastern Africa.</title>
        <authorList>
            <person name="Onyema G."/>
            <person name="Shittu T.A."/>
            <person name="Dodsworth S."/>
            <person name="Devilliers S."/>
            <person name="Muthumeenakshi S."/>
            <person name="Sreenivasaprasad S."/>
        </authorList>
    </citation>
    <scope>NUCLEOTIDE SEQUENCE</scope>
    <source>
        <strain evidence="3">D15/s37</strain>
    </source>
</reference>
<feature type="region of interest" description="Disordered" evidence="2">
    <location>
        <begin position="131"/>
        <end position="178"/>
    </location>
</feature>
<keyword evidence="4" id="KW-1185">Reference proteome</keyword>
<comment type="caution">
    <text evidence="3">The sequence shown here is derived from an EMBL/GenBank/DDBJ whole genome shotgun (WGS) entry which is preliminary data.</text>
</comment>
<evidence type="ECO:0000313" key="3">
    <source>
        <dbReference type="EMBL" id="KAI6302326.1"/>
    </source>
</evidence>
<feature type="region of interest" description="Disordered" evidence="2">
    <location>
        <begin position="1"/>
        <end position="76"/>
    </location>
</feature>
<evidence type="ECO:0000313" key="4">
    <source>
        <dbReference type="Proteomes" id="UP001059893"/>
    </source>
</evidence>
<keyword evidence="1" id="KW-0175">Coiled coil</keyword>
<dbReference type="EMBL" id="JABSND010000026">
    <property type="protein sequence ID" value="KAI6302326.1"/>
    <property type="molecule type" value="Genomic_DNA"/>
</dbReference>
<feature type="compositionally biased region" description="Acidic residues" evidence="2">
    <location>
        <begin position="150"/>
        <end position="161"/>
    </location>
</feature>
<sequence>MESSDRILRSSARRANSSAVPANDYGRFHGLKGVGPHTGSRGKDDSADHQFAPRYTAAAQATTRDSGDLDLSHNPIDSADVATDHKGWFGSDLPDVKPGNITDAAQDFQQWAEQQAPELYASIRATTDEFFSTTTKPRRPRKRAYRQILDSDDEDDEDEDTPLAPGPQVCEEEDDYAEATPDAKLAEHDSDEFSDGCEDEDVNAHIFDVESEVESDNEELHDYTYDARLLIIFIRISNPTTTDARAEPEFASQLGSVVNCLRRLPNWGKASMESRPVLLITERCSSFKTPLEQRSAWQHLMEREAFDLVSIGPDRLTRRVDKFDQFCEQLRLRKSVWYTTAAPEFEYSKSTSPWFEATDPVNADYMKHVIQREKFITDSSTFIGARAGDVRDVRSGKKPTRLVQGTRDLLTAAFKAHAYTAVVLVSRTSPSRGSSRRPTEKDAPIKRCEFQVDFLRTILDTDLPIREVQLPNVSVYDDGQATTDALLSLGFKQGDRVACLALGVDRLVRTQGGLDNLRNIFATRKARWHLDCFGFFPYEDHDLVSVAAALDLPIDDLDPRTEELWQTTVLREKAFQQPGHPLMQPFIWFSTRAVDRDSAQFDTLFKLSESLRWNSTNRSHLLGFNRRRPRTGSFEMELAILRSFKTIESVSVVSVVDGMETLNERRRQIERKFWASLTPVEYEAARQRNRQYQKDMRDAETPEQHEARLAKQRVANLPAETLERVRARGRIENMSAEKRERKNFRHRKQNMTPARLEKKNAGMRIENTSEELREKRNAKKRVANLPEEKIIQNRERSRVYGAGYRANRTEEERKKKIKHDSEVRTKRIADMSEADRNDYRAKEAARVAAYRAKKKAE</sequence>
<feature type="compositionally biased region" description="Low complexity" evidence="2">
    <location>
        <begin position="9"/>
        <end position="19"/>
    </location>
</feature>
<organism evidence="3 4">
    <name type="scientific">Pyricularia grisea</name>
    <name type="common">Crabgrass-specific blast fungus</name>
    <name type="synonym">Magnaporthe grisea</name>
    <dbReference type="NCBI Taxonomy" id="148305"/>
    <lineage>
        <taxon>Eukaryota</taxon>
        <taxon>Fungi</taxon>
        <taxon>Dikarya</taxon>
        <taxon>Ascomycota</taxon>
        <taxon>Pezizomycotina</taxon>
        <taxon>Sordariomycetes</taxon>
        <taxon>Sordariomycetidae</taxon>
        <taxon>Magnaporthales</taxon>
        <taxon>Pyriculariaceae</taxon>
        <taxon>Pyricularia</taxon>
    </lineage>
</organism>
<evidence type="ECO:0000256" key="2">
    <source>
        <dbReference type="SAM" id="MobiDB-lite"/>
    </source>
</evidence>
<accession>A0ABQ8NUH1</accession>
<feature type="coiled-coil region" evidence="1">
    <location>
        <begin position="758"/>
        <end position="785"/>
    </location>
</feature>